<evidence type="ECO:0000256" key="2">
    <source>
        <dbReference type="ARBA" id="ARBA00022598"/>
    </source>
</evidence>
<organism evidence="8 9">
    <name type="scientific">Antrodiella citrinella</name>
    <dbReference type="NCBI Taxonomy" id="2447956"/>
    <lineage>
        <taxon>Eukaryota</taxon>
        <taxon>Fungi</taxon>
        <taxon>Dikarya</taxon>
        <taxon>Basidiomycota</taxon>
        <taxon>Agaricomycotina</taxon>
        <taxon>Agaricomycetes</taxon>
        <taxon>Polyporales</taxon>
        <taxon>Steccherinaceae</taxon>
        <taxon>Antrodiella</taxon>
    </lineage>
</organism>
<dbReference type="InterPro" id="IPR045462">
    <property type="entry name" value="aa-tRNA-synth_I_cd-bd"/>
</dbReference>
<accession>A0A4V3XJ35</accession>
<dbReference type="GO" id="GO:0004818">
    <property type="term" value="F:glutamate-tRNA ligase activity"/>
    <property type="evidence" value="ECO:0007669"/>
    <property type="project" value="TreeGrafter"/>
</dbReference>
<keyword evidence="2" id="KW-0436">Ligase</keyword>
<dbReference type="GO" id="GO:0005739">
    <property type="term" value="C:mitochondrion"/>
    <property type="evidence" value="ECO:0007669"/>
    <property type="project" value="TreeGrafter"/>
</dbReference>
<keyword evidence="9" id="KW-1185">Reference proteome</keyword>
<dbReference type="PANTHER" id="PTHR43311:SF2">
    <property type="entry name" value="GLUTAMATE--TRNA LIGASE, MITOCHONDRIAL-RELATED"/>
    <property type="match status" value="1"/>
</dbReference>
<keyword evidence="4" id="KW-0067">ATP-binding</keyword>
<reference evidence="8 9" key="1">
    <citation type="submission" date="2019-02" db="EMBL/GenBank/DDBJ databases">
        <title>Genome sequencing of the rare red list fungi Antrodiella citrinella (Flaviporus citrinellus).</title>
        <authorList>
            <person name="Buettner E."/>
            <person name="Kellner H."/>
        </authorList>
    </citation>
    <scope>NUCLEOTIDE SEQUENCE [LARGE SCALE GENOMIC DNA]</scope>
    <source>
        <strain evidence="8 9">DSM 108506</strain>
    </source>
</reference>
<dbReference type="InterPro" id="IPR008925">
    <property type="entry name" value="aa_tRNA-synth_I_cd-bd_sf"/>
</dbReference>
<dbReference type="Proteomes" id="UP000308730">
    <property type="component" value="Unassembled WGS sequence"/>
</dbReference>
<dbReference type="InterPro" id="IPR049940">
    <property type="entry name" value="GluQ/Sye"/>
</dbReference>
<dbReference type="EMBL" id="SGPM01000043">
    <property type="protein sequence ID" value="THH31563.1"/>
    <property type="molecule type" value="Genomic_DNA"/>
</dbReference>
<dbReference type="GO" id="GO:0000049">
    <property type="term" value="F:tRNA binding"/>
    <property type="evidence" value="ECO:0007669"/>
    <property type="project" value="InterPro"/>
</dbReference>
<evidence type="ECO:0000256" key="3">
    <source>
        <dbReference type="ARBA" id="ARBA00022741"/>
    </source>
</evidence>
<feature type="domain" description="Aminoacyl-tRNA synthetase class I anticodon-binding" evidence="7">
    <location>
        <begin position="110"/>
        <end position="257"/>
    </location>
</feature>
<dbReference type="GO" id="GO:0006424">
    <property type="term" value="P:glutamyl-tRNA aminoacylation"/>
    <property type="evidence" value="ECO:0007669"/>
    <property type="project" value="TreeGrafter"/>
</dbReference>
<evidence type="ECO:0000313" key="9">
    <source>
        <dbReference type="Proteomes" id="UP000308730"/>
    </source>
</evidence>
<dbReference type="SUPFAM" id="SSF48163">
    <property type="entry name" value="An anticodon-binding domain of class I aminoacyl-tRNA synthetases"/>
    <property type="match status" value="1"/>
</dbReference>
<evidence type="ECO:0000256" key="1">
    <source>
        <dbReference type="ARBA" id="ARBA00007894"/>
    </source>
</evidence>
<keyword evidence="3" id="KW-0547">Nucleotide-binding</keyword>
<gene>
    <name evidence="8" type="ORF">EUX98_g2616</name>
</gene>
<dbReference type="Gene3D" id="1.10.10.350">
    <property type="match status" value="1"/>
</dbReference>
<dbReference type="Pfam" id="PF19269">
    <property type="entry name" value="Anticodon_2"/>
    <property type="match status" value="1"/>
</dbReference>
<dbReference type="InterPro" id="IPR020061">
    <property type="entry name" value="Glu_tRNA_lig_a-bdl"/>
</dbReference>
<dbReference type="GO" id="GO:0005524">
    <property type="term" value="F:ATP binding"/>
    <property type="evidence" value="ECO:0007669"/>
    <property type="project" value="UniProtKB-KW"/>
</dbReference>
<dbReference type="AlphaFoldDB" id="A0A4V3XJ35"/>
<protein>
    <recommendedName>
        <fullName evidence="7">Aminoacyl-tRNA synthetase class I anticodon-binding domain-containing protein</fullName>
    </recommendedName>
</protein>
<comment type="similarity">
    <text evidence="1">Belongs to the class-I aminoacyl-tRNA synthetase family. Glutamate--tRNA ligase type 1 subfamily.</text>
</comment>
<comment type="caution">
    <text evidence="8">The sequence shown here is derived from an EMBL/GenBank/DDBJ whole genome shotgun (WGS) entry which is preliminary data.</text>
</comment>
<evidence type="ECO:0000313" key="8">
    <source>
        <dbReference type="EMBL" id="THH31563.1"/>
    </source>
</evidence>
<dbReference type="Gene3D" id="1.10.1160.10">
    <property type="entry name" value="Glutamyl-trna Synthetase, Domain 2"/>
    <property type="match status" value="1"/>
</dbReference>
<proteinExistence type="inferred from homology"/>
<evidence type="ECO:0000256" key="4">
    <source>
        <dbReference type="ARBA" id="ARBA00022840"/>
    </source>
</evidence>
<keyword evidence="6" id="KW-0030">Aminoacyl-tRNA synthetase</keyword>
<evidence type="ECO:0000259" key="7">
    <source>
        <dbReference type="Pfam" id="PF19269"/>
    </source>
</evidence>
<dbReference type="OrthoDB" id="428822at2759"/>
<name>A0A4V3XJ35_9APHY</name>
<evidence type="ECO:0000256" key="5">
    <source>
        <dbReference type="ARBA" id="ARBA00022917"/>
    </source>
</evidence>
<sequence length="267" mass="30223">MSKRKGDVQVLDYMRRGWEPGAVLNWLALAGWGVKHDHDPYTEDSHSSSYRTKNAPDSTEVMNLTEMIEGFDLSVLTHRRSILDPVKLEYLSKHHLMREIAMGATGGLRLAERAHQNVKNAFPSSQYTSVEYLAKVIDALQGRLVNLQDIPMLAPYFFIDPDYSSDESQKMLKTLGDVSYVTALENLTARLSEQDVVWDNMDLSDLLHAQIQAITKSTKVYMTIIRHALTGMKAGPSAADIMRVLGHERSKERLETAKRAYQERVTI</sequence>
<keyword evidence="5" id="KW-0648">Protein biosynthesis</keyword>
<dbReference type="InterPro" id="IPR020751">
    <property type="entry name" value="aa-tRNA-synth_I_codon-bd_sub2"/>
</dbReference>
<evidence type="ECO:0000256" key="6">
    <source>
        <dbReference type="ARBA" id="ARBA00023146"/>
    </source>
</evidence>
<dbReference type="PANTHER" id="PTHR43311">
    <property type="entry name" value="GLUTAMATE--TRNA LIGASE"/>
    <property type="match status" value="1"/>
</dbReference>